<protein>
    <recommendedName>
        <fullName evidence="3">Prenyltransferase and squalene oxidase repeat-containing protein</fullName>
    </recommendedName>
</protein>
<proteinExistence type="predicted"/>
<evidence type="ECO:0000313" key="1">
    <source>
        <dbReference type="EMBL" id="MFC3897115.1"/>
    </source>
</evidence>
<gene>
    <name evidence="1" type="ORF">ACFOWZ_37045</name>
</gene>
<organism evidence="1 2">
    <name type="scientific">Lentzea rhizosphaerae</name>
    <dbReference type="NCBI Taxonomy" id="2041025"/>
    <lineage>
        <taxon>Bacteria</taxon>
        <taxon>Bacillati</taxon>
        <taxon>Actinomycetota</taxon>
        <taxon>Actinomycetes</taxon>
        <taxon>Pseudonocardiales</taxon>
        <taxon>Pseudonocardiaceae</taxon>
        <taxon>Lentzea</taxon>
    </lineage>
</organism>
<name>A0ABV8C5V8_9PSEU</name>
<keyword evidence="2" id="KW-1185">Reference proteome</keyword>
<reference evidence="2" key="1">
    <citation type="journal article" date="2019" name="Int. J. Syst. Evol. Microbiol.">
        <title>The Global Catalogue of Microorganisms (GCM) 10K type strain sequencing project: providing services to taxonomists for standard genome sequencing and annotation.</title>
        <authorList>
            <consortium name="The Broad Institute Genomics Platform"/>
            <consortium name="The Broad Institute Genome Sequencing Center for Infectious Disease"/>
            <person name="Wu L."/>
            <person name="Ma J."/>
        </authorList>
    </citation>
    <scope>NUCLEOTIDE SEQUENCE [LARGE SCALE GENOMIC DNA]</scope>
    <source>
        <strain evidence="2">CGMCC 4.7405</strain>
    </source>
</reference>
<dbReference type="EMBL" id="JBHRZI010000032">
    <property type="protein sequence ID" value="MFC3897115.1"/>
    <property type="molecule type" value="Genomic_DNA"/>
</dbReference>
<accession>A0ABV8C5V8</accession>
<comment type="caution">
    <text evidence="1">The sequence shown here is derived from an EMBL/GenBank/DDBJ whole genome shotgun (WGS) entry which is preliminary data.</text>
</comment>
<evidence type="ECO:0008006" key="3">
    <source>
        <dbReference type="Google" id="ProtNLM"/>
    </source>
</evidence>
<dbReference type="RefSeq" id="WP_382378601.1">
    <property type="nucleotide sequence ID" value="NZ_JBHRZI010000032.1"/>
</dbReference>
<evidence type="ECO:0000313" key="2">
    <source>
        <dbReference type="Proteomes" id="UP001595690"/>
    </source>
</evidence>
<sequence length="367" mass="39979">MTTAGFAWAELLGGDPRPWIASSDEPAARWVLATQVLGEPADDVRRQVLADAATQRLVDRLPDWEAGDPLAGHNSVAFAPNLLNLLADMGVRGGDDEQVERLLDRMLAHQEDNGRFPSYAARRLTDAPVWGALLCDAHAVAEVLVRFGRERDPRVRAALRRMEDDLTGTAQGRAWPCIPHPVHGFRGPGRASDFCPQVTLQALRTFAGLPAGDQPAGLLGVASVSLAAWRRRGTEKPYMFGHGRGFKTIKWPPTWYSVYALLDTLGRYPALWRAEDARPENRRALAELLACLVTYNRGPGGAVVPRSVYRGLADFSWGQKKRPSAFATARVLAVLVRFDDLAEDAAAVDVRRLPSSKGGSGTALPPP</sequence>
<dbReference type="Proteomes" id="UP001595690">
    <property type="component" value="Unassembled WGS sequence"/>
</dbReference>